<dbReference type="RefSeq" id="WP_131170228.1">
    <property type="nucleotide sequence ID" value="NZ_SDMQ01000024.1"/>
</dbReference>
<dbReference type="AlphaFoldDB" id="A0A4Q9KBB2"/>
<protein>
    <submittedName>
        <fullName evidence="2">META domain-containing protein</fullName>
    </submittedName>
</protein>
<keyword evidence="3" id="KW-1185">Reference proteome</keyword>
<evidence type="ECO:0000259" key="1">
    <source>
        <dbReference type="Pfam" id="PF03724"/>
    </source>
</evidence>
<name>A0A4Q9KBB2_9ACTN</name>
<organism evidence="2 3">
    <name type="scientific">Propioniciclava sinopodophylli</name>
    <dbReference type="NCBI Taxonomy" id="1837344"/>
    <lineage>
        <taxon>Bacteria</taxon>
        <taxon>Bacillati</taxon>
        <taxon>Actinomycetota</taxon>
        <taxon>Actinomycetes</taxon>
        <taxon>Propionibacteriales</taxon>
        <taxon>Propionibacteriaceae</taxon>
        <taxon>Propioniciclava</taxon>
    </lineage>
</organism>
<comment type="caution">
    <text evidence="2">The sequence shown here is derived from an EMBL/GenBank/DDBJ whole genome shotgun (WGS) entry which is preliminary data.</text>
</comment>
<sequence>MTSRLLRVGALTSDVNLTARAGALSETRRTRERVLWRDFSRTHRLMRAKPTYTHLPWGRTVESMRSDSTELGHWKLDALHDGTQMIPPLAEARAELQFALDGKLFCHDSVNTAYGRYSLGEDGTMHMTLLGETLGGPPKWAQNQDNLLRAALTSASRLLVRGNSLALLDSQGSALAIFLRAASH</sequence>
<reference evidence="2 3" key="1">
    <citation type="submission" date="2019-01" db="EMBL/GenBank/DDBJ databases">
        <title>Lactibacter flavus gen. nov., sp. nov., a novel bacterium of the family Propionibacteriaceae isolated from raw milk and dairy products.</title>
        <authorList>
            <person name="Huptas C."/>
            <person name="Wenning M."/>
            <person name="Breitenwieser F."/>
            <person name="Doll E."/>
            <person name="Von Neubeck M."/>
            <person name="Busse H.-J."/>
            <person name="Scherer S."/>
        </authorList>
    </citation>
    <scope>NUCLEOTIDE SEQUENCE [LARGE SCALE GENOMIC DNA]</scope>
    <source>
        <strain evidence="2 3">KCTC 33808</strain>
    </source>
</reference>
<evidence type="ECO:0000313" key="3">
    <source>
        <dbReference type="Proteomes" id="UP000292373"/>
    </source>
</evidence>
<dbReference type="EMBL" id="SDMQ01000024">
    <property type="protein sequence ID" value="TBT82483.1"/>
    <property type="molecule type" value="Genomic_DNA"/>
</dbReference>
<dbReference type="Pfam" id="PF03724">
    <property type="entry name" value="META"/>
    <property type="match status" value="1"/>
</dbReference>
<dbReference type="InterPro" id="IPR005184">
    <property type="entry name" value="DUF306_Meta_HslJ"/>
</dbReference>
<proteinExistence type="predicted"/>
<evidence type="ECO:0000313" key="2">
    <source>
        <dbReference type="EMBL" id="TBT82483.1"/>
    </source>
</evidence>
<feature type="domain" description="DUF306" evidence="1">
    <location>
        <begin position="71"/>
        <end position="177"/>
    </location>
</feature>
<gene>
    <name evidence="2" type="ORF">ET989_14475</name>
</gene>
<accession>A0A4Q9KBB2</accession>
<dbReference type="Proteomes" id="UP000292373">
    <property type="component" value="Unassembled WGS sequence"/>
</dbReference>